<evidence type="ECO:0000313" key="2">
    <source>
        <dbReference type="EMBL" id="KZT12892.1"/>
    </source>
</evidence>
<keyword evidence="3" id="KW-1185">Reference proteome</keyword>
<reference evidence="2 3" key="1">
    <citation type="journal article" date="2016" name="Mol. Biol. Evol.">
        <title>Comparative Genomics of Early-Diverging Mushroom-Forming Fungi Provides Insights into the Origins of Lignocellulose Decay Capabilities.</title>
        <authorList>
            <person name="Nagy L.G."/>
            <person name="Riley R."/>
            <person name="Tritt A."/>
            <person name="Adam C."/>
            <person name="Daum C."/>
            <person name="Floudas D."/>
            <person name="Sun H."/>
            <person name="Yadav J.S."/>
            <person name="Pangilinan J."/>
            <person name="Larsson K.H."/>
            <person name="Matsuura K."/>
            <person name="Barry K."/>
            <person name="Labutti K."/>
            <person name="Kuo R."/>
            <person name="Ohm R.A."/>
            <person name="Bhattacharya S.S."/>
            <person name="Shirouzu T."/>
            <person name="Yoshinaga Y."/>
            <person name="Martin F.M."/>
            <person name="Grigoriev I.V."/>
            <person name="Hibbett D.S."/>
        </authorList>
    </citation>
    <scope>NUCLEOTIDE SEQUENCE [LARGE SCALE GENOMIC DNA]</scope>
    <source>
        <strain evidence="2 3">93-53</strain>
    </source>
</reference>
<evidence type="ECO:0000256" key="1">
    <source>
        <dbReference type="SAM" id="Phobius"/>
    </source>
</evidence>
<evidence type="ECO:0000313" key="3">
    <source>
        <dbReference type="Proteomes" id="UP000076871"/>
    </source>
</evidence>
<dbReference type="Proteomes" id="UP000076871">
    <property type="component" value="Unassembled WGS sequence"/>
</dbReference>
<sequence length="204" mass="22264">MRRSGAPRLHRLPQRLDYTLIPAPLDLSEPLVDEKAPLPAIIVTPSSPSHDGDFSIAFLMPPQKPTLAQRLANCLPTLPRLPSQIKLPVSPSSPDIEPSAYKSRARAMIVLLLLLFVMACHLVMHQIASGRPHIDFGLVANDEHISLGANQHTDLYSNPEDAHAAEDAAPPTIGGWFDLNALWAPTTNTKRSDFTVLDFDDGTS</sequence>
<accession>A0A165ICK5</accession>
<keyword evidence="1" id="KW-0812">Transmembrane</keyword>
<dbReference type="OrthoDB" id="3259878at2759"/>
<dbReference type="AlphaFoldDB" id="A0A165ICK5"/>
<organism evidence="2 3">
    <name type="scientific">Laetiporus sulphureus 93-53</name>
    <dbReference type="NCBI Taxonomy" id="1314785"/>
    <lineage>
        <taxon>Eukaryota</taxon>
        <taxon>Fungi</taxon>
        <taxon>Dikarya</taxon>
        <taxon>Basidiomycota</taxon>
        <taxon>Agaricomycotina</taxon>
        <taxon>Agaricomycetes</taxon>
        <taxon>Polyporales</taxon>
        <taxon>Laetiporus</taxon>
    </lineage>
</organism>
<feature type="transmembrane region" description="Helical" evidence="1">
    <location>
        <begin position="107"/>
        <end position="124"/>
    </location>
</feature>
<proteinExistence type="predicted"/>
<dbReference type="EMBL" id="KV427605">
    <property type="protein sequence ID" value="KZT12892.1"/>
    <property type="molecule type" value="Genomic_DNA"/>
</dbReference>
<dbReference type="InParanoid" id="A0A165ICK5"/>
<keyword evidence="1" id="KW-1133">Transmembrane helix</keyword>
<dbReference type="RefSeq" id="XP_040770402.1">
    <property type="nucleotide sequence ID" value="XM_040907584.1"/>
</dbReference>
<keyword evidence="1" id="KW-0472">Membrane</keyword>
<dbReference type="GeneID" id="63824613"/>
<gene>
    <name evidence="2" type="ORF">LAESUDRAFT_719199</name>
</gene>
<name>A0A165ICK5_9APHY</name>
<protein>
    <submittedName>
        <fullName evidence="2">Uncharacterized protein</fullName>
    </submittedName>
</protein>